<comment type="caution">
    <text evidence="1">The sequence shown here is derived from an EMBL/GenBank/DDBJ whole genome shotgun (WGS) entry which is preliminary data.</text>
</comment>
<dbReference type="Pfam" id="PF09754">
    <property type="entry name" value="PAC2"/>
    <property type="match status" value="1"/>
</dbReference>
<gene>
    <name evidence="1" type="ORF">ET989_12300</name>
</gene>
<proteinExistence type="predicted"/>
<keyword evidence="2" id="KW-1185">Reference proteome</keyword>
<dbReference type="InterPro" id="IPR008492">
    <property type="entry name" value="Rv2714-like"/>
</dbReference>
<dbReference type="PIRSF" id="PIRSF028754">
    <property type="entry name" value="UCP028754"/>
    <property type="match status" value="1"/>
</dbReference>
<dbReference type="Proteomes" id="UP000292373">
    <property type="component" value="Unassembled WGS sequence"/>
</dbReference>
<dbReference type="RefSeq" id="WP_131169416.1">
    <property type="nucleotide sequence ID" value="NZ_SDMQ01000014.1"/>
</dbReference>
<dbReference type="Gene3D" id="1.10.287.100">
    <property type="match status" value="1"/>
</dbReference>
<sequence length="304" mass="32861">MMDPGALYTVEQDVWESLTGTRPVLVHLLEGYVDAGQVARQLSEHLLESLDAELLATFDHDQLHDYRSRRPQMVFDTNTWTSLTDYRLALHKVTDASGRPFLLLSGPEPDTQWNRACAALLQIADGLDVSQLVTAQGVPMGVPHTRPVLVTGHATDPELVTDNPVWIDRVVVPGSFASMLEYRSGQAGRLACGFVAHVPHYLAPGTYAPGALAVLERIRAATGLDLPPGELATLALQTLSQLEGEVDSDGELGPLVQALEQQYDEVQSTGRPSVPSADEIGAAVEQFLAQQEGDDPEGSRGTHQ</sequence>
<dbReference type="AlphaFoldDB" id="A0A4Q9KBB6"/>
<evidence type="ECO:0000313" key="2">
    <source>
        <dbReference type="Proteomes" id="UP000292373"/>
    </source>
</evidence>
<dbReference type="SUPFAM" id="SSF159659">
    <property type="entry name" value="Cgl1923-like"/>
    <property type="match status" value="1"/>
</dbReference>
<dbReference type="InterPro" id="IPR019151">
    <property type="entry name" value="Proteasome_assmbl_chaperone_2"/>
</dbReference>
<dbReference type="EMBL" id="SDMQ01000014">
    <property type="protein sequence ID" value="TBT83079.1"/>
    <property type="molecule type" value="Genomic_DNA"/>
</dbReference>
<reference evidence="1 2" key="1">
    <citation type="submission" date="2019-01" db="EMBL/GenBank/DDBJ databases">
        <title>Lactibacter flavus gen. nov., sp. nov., a novel bacterium of the family Propionibacteriaceae isolated from raw milk and dairy products.</title>
        <authorList>
            <person name="Huptas C."/>
            <person name="Wenning M."/>
            <person name="Breitenwieser F."/>
            <person name="Doll E."/>
            <person name="Von Neubeck M."/>
            <person name="Busse H.-J."/>
            <person name="Scherer S."/>
        </authorList>
    </citation>
    <scope>NUCLEOTIDE SEQUENCE [LARGE SCALE GENOMIC DNA]</scope>
    <source>
        <strain evidence="1 2">KCTC 33808</strain>
    </source>
</reference>
<evidence type="ECO:0000313" key="1">
    <source>
        <dbReference type="EMBL" id="TBT83079.1"/>
    </source>
</evidence>
<dbReference type="Gene3D" id="3.40.50.10900">
    <property type="entry name" value="PAC-like subunit"/>
    <property type="match status" value="1"/>
</dbReference>
<accession>A0A4Q9KBB6</accession>
<dbReference type="InterPro" id="IPR038389">
    <property type="entry name" value="PSMG2_sf"/>
</dbReference>
<protein>
    <submittedName>
        <fullName evidence="1">PAC2 family protein</fullName>
    </submittedName>
</protein>
<dbReference type="OrthoDB" id="3733464at2"/>
<name>A0A4Q9KBB6_9ACTN</name>
<organism evidence="1 2">
    <name type="scientific">Propioniciclava sinopodophylli</name>
    <dbReference type="NCBI Taxonomy" id="1837344"/>
    <lineage>
        <taxon>Bacteria</taxon>
        <taxon>Bacillati</taxon>
        <taxon>Actinomycetota</taxon>
        <taxon>Actinomycetes</taxon>
        <taxon>Propionibacteriales</taxon>
        <taxon>Propionibacteriaceae</taxon>
        <taxon>Propioniciclava</taxon>
    </lineage>
</organism>